<sequence>MKTLFLIFGLGLLAVLQVQGLPVVEEEEQEDLGTWYLKAVIFDKEIPGGRQGSVSVTPMAIKILDGGNLKIQFTFRVADQCHGVSVTLQETEEPGKYTAYGGKYVVQIIKSGVEGHYILYGVTDLHGHQIRTAKLVGTDPDFNQEALEDFENVTGARGLNTENIVIPKQRETCSPGGD</sequence>
<dbReference type="InterPro" id="IPR002345">
    <property type="entry name" value="Lipocalin"/>
</dbReference>
<evidence type="ECO:0000256" key="5">
    <source>
        <dbReference type="SAM" id="SignalP"/>
    </source>
</evidence>
<dbReference type="InterPro" id="IPR012674">
    <property type="entry name" value="Calycin"/>
</dbReference>
<name>A0A1S3FLB0_DIPOR</name>
<keyword evidence="4 5" id="KW-0732">Signal</keyword>
<dbReference type="Pfam" id="PF00061">
    <property type="entry name" value="Lipocalin"/>
    <property type="match status" value="1"/>
</dbReference>
<protein>
    <submittedName>
        <fullName evidence="8">von Ebner gland protein 1-like</fullName>
    </submittedName>
</protein>
<evidence type="ECO:0000259" key="6">
    <source>
        <dbReference type="Pfam" id="PF00061"/>
    </source>
</evidence>
<dbReference type="AlphaFoldDB" id="A0A1S3FLB0"/>
<dbReference type="Gene3D" id="2.40.128.20">
    <property type="match status" value="1"/>
</dbReference>
<evidence type="ECO:0000256" key="1">
    <source>
        <dbReference type="ARBA" id="ARBA00004613"/>
    </source>
</evidence>
<keyword evidence="3" id="KW-0964">Secreted</keyword>
<dbReference type="SUPFAM" id="SSF50814">
    <property type="entry name" value="Lipocalins"/>
    <property type="match status" value="1"/>
</dbReference>
<gene>
    <name evidence="8" type="primary">LOC105989370</name>
</gene>
<feature type="domain" description="Lipocalin/cytosolic fatty-acid binding" evidence="6">
    <location>
        <begin position="33"/>
        <end position="171"/>
    </location>
</feature>
<dbReference type="PANTHER" id="PTHR11430:SF124">
    <property type="entry name" value="LIPOCALIN 1-LIKE PROTEIN 1-RELATED"/>
    <property type="match status" value="1"/>
</dbReference>
<dbReference type="InterPro" id="IPR000566">
    <property type="entry name" value="Lipocln_cytosolic_FA-bd_dom"/>
</dbReference>
<reference evidence="8" key="1">
    <citation type="submission" date="2025-08" db="UniProtKB">
        <authorList>
            <consortium name="RefSeq"/>
        </authorList>
    </citation>
    <scope>IDENTIFICATION</scope>
    <source>
        <tissue evidence="8">Kidney</tissue>
    </source>
</reference>
<keyword evidence="7" id="KW-1185">Reference proteome</keyword>
<dbReference type="CDD" id="cd19414">
    <property type="entry name" value="lipocalin_1_3_4_13-like"/>
    <property type="match status" value="1"/>
</dbReference>
<evidence type="ECO:0000313" key="7">
    <source>
        <dbReference type="Proteomes" id="UP000081671"/>
    </source>
</evidence>
<dbReference type="Proteomes" id="UP000081671">
    <property type="component" value="Unplaced"/>
</dbReference>
<comment type="similarity">
    <text evidence="2">Belongs to the calycin superfamily. Lipocalin family.</text>
</comment>
<dbReference type="GeneID" id="105989370"/>
<organism evidence="7 8">
    <name type="scientific">Dipodomys ordii</name>
    <name type="common">Ord's kangaroo rat</name>
    <dbReference type="NCBI Taxonomy" id="10020"/>
    <lineage>
        <taxon>Eukaryota</taxon>
        <taxon>Metazoa</taxon>
        <taxon>Chordata</taxon>
        <taxon>Craniata</taxon>
        <taxon>Vertebrata</taxon>
        <taxon>Euteleostomi</taxon>
        <taxon>Mammalia</taxon>
        <taxon>Eutheria</taxon>
        <taxon>Euarchontoglires</taxon>
        <taxon>Glires</taxon>
        <taxon>Rodentia</taxon>
        <taxon>Castorimorpha</taxon>
        <taxon>Heteromyidae</taxon>
        <taxon>Dipodomyinae</taxon>
        <taxon>Dipodomys</taxon>
    </lineage>
</organism>
<dbReference type="GO" id="GO:0005615">
    <property type="term" value="C:extracellular space"/>
    <property type="evidence" value="ECO:0007669"/>
    <property type="project" value="TreeGrafter"/>
</dbReference>
<accession>A0A1S3FLB0</accession>
<dbReference type="KEGG" id="dord:105989370"/>
<dbReference type="RefSeq" id="XP_012876814.1">
    <property type="nucleotide sequence ID" value="XM_013021360.1"/>
</dbReference>
<dbReference type="InterPro" id="IPR002450">
    <property type="entry name" value="von_Ebner_gland"/>
</dbReference>
<evidence type="ECO:0000256" key="4">
    <source>
        <dbReference type="ARBA" id="ARBA00022729"/>
    </source>
</evidence>
<dbReference type="InParanoid" id="A0A1S3FLB0"/>
<feature type="chain" id="PRO_5010189719" evidence="5">
    <location>
        <begin position="21"/>
        <end position="178"/>
    </location>
</feature>
<dbReference type="PANTHER" id="PTHR11430">
    <property type="entry name" value="LIPOCALIN"/>
    <property type="match status" value="1"/>
</dbReference>
<dbReference type="GO" id="GO:0036094">
    <property type="term" value="F:small molecule binding"/>
    <property type="evidence" value="ECO:0007669"/>
    <property type="project" value="InterPro"/>
</dbReference>
<feature type="signal peptide" evidence="5">
    <location>
        <begin position="1"/>
        <end position="20"/>
    </location>
</feature>
<evidence type="ECO:0000256" key="3">
    <source>
        <dbReference type="ARBA" id="ARBA00022525"/>
    </source>
</evidence>
<evidence type="ECO:0000313" key="8">
    <source>
        <dbReference type="RefSeq" id="XP_012876814.1"/>
    </source>
</evidence>
<dbReference type="PRINTS" id="PR01175">
    <property type="entry name" value="VNEBNERGLAND"/>
</dbReference>
<proteinExistence type="inferred from homology"/>
<comment type="subcellular location">
    <subcellularLocation>
        <location evidence="1">Secreted</location>
    </subcellularLocation>
</comment>
<evidence type="ECO:0000256" key="2">
    <source>
        <dbReference type="ARBA" id="ARBA00006889"/>
    </source>
</evidence>
<dbReference type="OrthoDB" id="9447591at2759"/>